<evidence type="ECO:0008006" key="4">
    <source>
        <dbReference type="Google" id="ProtNLM"/>
    </source>
</evidence>
<evidence type="ECO:0000313" key="2">
    <source>
        <dbReference type="EMBL" id="QSG15707.1"/>
    </source>
</evidence>
<gene>
    <name evidence="2" type="ORF">HSEST_2192</name>
</gene>
<accession>A0A897NSD3</accession>
<sequence length="202" mass="20073">MALPLDLLLAVVGLVLATTGVFIYRKALYGFGGLAGAAGGLLAGTGVSAEPVVLAGAALVGSVVGVWLVTAGYRTAILAAGGASGLAVGLYAVGGSITEPMTLVDPVVAAGVLIGAIAGWFLRKVIVLVVSAAWGAALVSIALAPPIDDVTSVTEVVDAFVSPWLYGVFVVGIAVQVGLYGYLHYYKDDDGGAESGLAGQLR</sequence>
<feature type="transmembrane region" description="Helical" evidence="1">
    <location>
        <begin position="52"/>
        <end position="69"/>
    </location>
</feature>
<organism evidence="2 3">
    <name type="scientific">Halapricum desulfuricans</name>
    <dbReference type="NCBI Taxonomy" id="2841257"/>
    <lineage>
        <taxon>Archaea</taxon>
        <taxon>Methanobacteriati</taxon>
        <taxon>Methanobacteriota</taxon>
        <taxon>Stenosarchaea group</taxon>
        <taxon>Halobacteria</taxon>
        <taxon>Halobacteriales</taxon>
        <taxon>Haloarculaceae</taxon>
        <taxon>Halapricum</taxon>
    </lineage>
</organism>
<feature type="transmembrane region" description="Helical" evidence="1">
    <location>
        <begin position="6"/>
        <end position="23"/>
    </location>
</feature>
<protein>
    <recommendedName>
        <fullName evidence="4">DUF4203 domain-containing protein</fullName>
    </recommendedName>
</protein>
<feature type="transmembrane region" description="Helical" evidence="1">
    <location>
        <begin position="103"/>
        <end position="121"/>
    </location>
</feature>
<dbReference type="EMBL" id="CP064791">
    <property type="protein sequence ID" value="QSG15707.1"/>
    <property type="molecule type" value="Genomic_DNA"/>
</dbReference>
<keyword evidence="1" id="KW-1133">Transmembrane helix</keyword>
<proteinExistence type="predicted"/>
<feature type="transmembrane region" description="Helical" evidence="1">
    <location>
        <begin position="126"/>
        <end position="144"/>
    </location>
</feature>
<keyword evidence="1" id="KW-0472">Membrane</keyword>
<keyword evidence="1" id="KW-0812">Transmembrane</keyword>
<feature type="transmembrane region" description="Helical" evidence="1">
    <location>
        <begin position="164"/>
        <end position="183"/>
    </location>
</feature>
<feature type="transmembrane region" description="Helical" evidence="1">
    <location>
        <begin position="76"/>
        <end position="97"/>
    </location>
</feature>
<dbReference type="AlphaFoldDB" id="A0A897NSD3"/>
<dbReference type="RefSeq" id="WP_229120962.1">
    <property type="nucleotide sequence ID" value="NZ_CP064791.1"/>
</dbReference>
<reference evidence="2 3" key="1">
    <citation type="submission" date="2020-11" db="EMBL/GenBank/DDBJ databases">
        <title>Carbohydrate-dependent, anaerobic sulfur respiration: A novel catabolism in halophilic archaea.</title>
        <authorList>
            <person name="Sorokin D.Y."/>
            <person name="Messina E."/>
            <person name="Smedile F."/>
            <person name="La Cono V."/>
            <person name="Hallsworth J.E."/>
            <person name="Yakimov M.M."/>
        </authorList>
    </citation>
    <scope>NUCLEOTIDE SEQUENCE [LARGE SCALE GENOMIC DNA]</scope>
    <source>
        <strain evidence="2 3">HSR-Est</strain>
    </source>
</reference>
<evidence type="ECO:0000256" key="1">
    <source>
        <dbReference type="SAM" id="Phobius"/>
    </source>
</evidence>
<evidence type="ECO:0000313" key="3">
    <source>
        <dbReference type="Proteomes" id="UP000663292"/>
    </source>
</evidence>
<dbReference type="GeneID" id="68858824"/>
<dbReference type="Proteomes" id="UP000663292">
    <property type="component" value="Chromosome"/>
</dbReference>
<name>A0A897NSD3_9EURY</name>
<keyword evidence="3" id="KW-1185">Reference proteome</keyword>